<dbReference type="GeneID" id="89926414"/>
<dbReference type="Pfam" id="PF00550">
    <property type="entry name" value="PP-binding"/>
    <property type="match status" value="1"/>
</dbReference>
<dbReference type="Proteomes" id="UP001337655">
    <property type="component" value="Unassembled WGS sequence"/>
</dbReference>
<dbReference type="InterPro" id="IPR051414">
    <property type="entry name" value="Adenylate-forming_Reductase"/>
</dbReference>
<name>A0AAV9PEB9_9PEZI</name>
<dbReference type="RefSeq" id="XP_064659680.1">
    <property type="nucleotide sequence ID" value="XM_064802319.1"/>
</dbReference>
<keyword evidence="1" id="KW-0596">Phosphopantetheine</keyword>
<dbReference type="SUPFAM" id="SSF56801">
    <property type="entry name" value="Acetyl-CoA synthetase-like"/>
    <property type="match status" value="1"/>
</dbReference>
<dbReference type="SUPFAM" id="SSF47336">
    <property type="entry name" value="ACP-like"/>
    <property type="match status" value="1"/>
</dbReference>
<dbReference type="Pfam" id="PF07993">
    <property type="entry name" value="NAD_binding_4"/>
    <property type="match status" value="1"/>
</dbReference>
<organism evidence="4 5">
    <name type="scientific">Saxophila tyrrhenica</name>
    <dbReference type="NCBI Taxonomy" id="1690608"/>
    <lineage>
        <taxon>Eukaryota</taxon>
        <taxon>Fungi</taxon>
        <taxon>Dikarya</taxon>
        <taxon>Ascomycota</taxon>
        <taxon>Pezizomycotina</taxon>
        <taxon>Dothideomycetes</taxon>
        <taxon>Dothideomycetidae</taxon>
        <taxon>Mycosphaerellales</taxon>
        <taxon>Extremaceae</taxon>
        <taxon>Saxophila</taxon>
    </lineage>
</organism>
<evidence type="ECO:0000256" key="2">
    <source>
        <dbReference type="ARBA" id="ARBA00022553"/>
    </source>
</evidence>
<gene>
    <name evidence="4" type="ORF">LTR77_005070</name>
</gene>
<protein>
    <recommendedName>
        <fullName evidence="3">Carrier domain-containing protein</fullName>
    </recommendedName>
</protein>
<evidence type="ECO:0000313" key="5">
    <source>
        <dbReference type="Proteomes" id="UP001337655"/>
    </source>
</evidence>
<dbReference type="PANTHER" id="PTHR43439">
    <property type="entry name" value="PHENYLACETATE-COENZYME A LIGASE"/>
    <property type="match status" value="1"/>
</dbReference>
<dbReference type="InterPro" id="IPR009081">
    <property type="entry name" value="PP-bd_ACP"/>
</dbReference>
<dbReference type="EMBL" id="JAVRRT010000007">
    <property type="protein sequence ID" value="KAK5170482.1"/>
    <property type="molecule type" value="Genomic_DNA"/>
</dbReference>
<dbReference type="PROSITE" id="PS50075">
    <property type="entry name" value="CARRIER"/>
    <property type="match status" value="1"/>
</dbReference>
<reference evidence="4 5" key="1">
    <citation type="submission" date="2023-08" db="EMBL/GenBank/DDBJ databases">
        <title>Black Yeasts Isolated from many extreme environments.</title>
        <authorList>
            <person name="Coleine C."/>
            <person name="Stajich J.E."/>
            <person name="Selbmann L."/>
        </authorList>
    </citation>
    <scope>NUCLEOTIDE SEQUENCE [LARGE SCALE GENOMIC DNA]</scope>
    <source>
        <strain evidence="4 5">CCFEE 5935</strain>
    </source>
</reference>
<dbReference type="Pfam" id="PF23562">
    <property type="entry name" value="AMP-binding_C_3"/>
    <property type="match status" value="1"/>
</dbReference>
<dbReference type="InterPro" id="IPR013120">
    <property type="entry name" value="FAR_NAD-bd"/>
</dbReference>
<dbReference type="InterPro" id="IPR020806">
    <property type="entry name" value="PKS_PP-bd"/>
</dbReference>
<keyword evidence="5" id="KW-1185">Reference proteome</keyword>
<proteinExistence type="predicted"/>
<dbReference type="SUPFAM" id="SSF51735">
    <property type="entry name" value="NAD(P)-binding Rossmann-fold domains"/>
    <property type="match status" value="1"/>
</dbReference>
<dbReference type="InterPro" id="IPR042099">
    <property type="entry name" value="ANL_N_sf"/>
</dbReference>
<evidence type="ECO:0000313" key="4">
    <source>
        <dbReference type="EMBL" id="KAK5170482.1"/>
    </source>
</evidence>
<dbReference type="GO" id="GO:0031177">
    <property type="term" value="F:phosphopantetheine binding"/>
    <property type="evidence" value="ECO:0007669"/>
    <property type="project" value="InterPro"/>
</dbReference>
<dbReference type="AlphaFoldDB" id="A0AAV9PEB9"/>
<evidence type="ECO:0000256" key="1">
    <source>
        <dbReference type="ARBA" id="ARBA00022450"/>
    </source>
</evidence>
<sequence>MQPNTYFTTTLGEAPSHPRPYRSVTHLLSTQASQNPDLPALGFYQVPKTSSSAGAQSYGAKTLTFAEVRDAVVASAALLSKVLSEVETGQTVGLLSASSPEFLFVWLGCVWLGHPVLLIAPECSPTGVANLCAECGVGILIADERNEGVGRKATEEAVDGQRVRLKCVGLPFKGRDVFDLLEECEERVDAVDANEVDDIAYFHHTSGTSTGKPKPIPQSHHGAVGVLPALDSRGRATFTTTPLYHGGPADTFRAWASDAMIWLFPSRDVPITAGNVGKCLEASKGAAESGACPPVRYFGAVPYVLQMMAESEDGMEWLRGMELVSVGGAALPDELGDSLVEQGVNLVSRFGSAECGFLLSSHRDYTKDKDWQYLRRSEQSTQLRFEEREDGLAELVVLPKWPHKAKRNREDGSYASSDLFQRHKEKENAWRYHSRADAQLTLVTGLKFDPASLEGAITAASSLVADALVFGNQKAYPGVLLFRAKEGAGMSDEELIREMAPVVEKCCSQGQSHARIPRSMLVPMPYYEQPLDKSNKGTVLRGKAEERYAEQISRAYGKDDYQPNGQCSDDELLDVVKSIVARPLPVEKDVDTDVDLFNAGVDSMASIQIRKNLQKLVPEGAGRLPTTVVEDCGTIKKLVEYILRMRHGGAEQANGTHGDVSDQMRQMVEQYSQFIQPLKSAPSTNGVQSHLNTSKTVILTGATGALGSQVLSLLRKDPSVSKIYCLVRGADQHAAQERVSKALSQRLLPPLSTQDPKVAVLQSTFAAPQLGLDASTYTHLTQETTTIMHLAWSVNFRLQLPSFGKDVAGLRNLINLALSSERQEAPHVLFCSSTASVMAYPGGNVIPEEVIGDPAAASETGYSRSKWVAEHVCAHASGEERLRGRVSVCRVGQLSGDSRTGVWNSKEAWPLMLRTVKLLGTLPDLGDEVLDWLPVDFAARAMVEGAKVEEGDDGGLRVCHVLNDHRRPSWRDMLGWLRKKVKFETVMPAQWMKQLEGEAEKGSGHPGLQLLDHWKKAYVDAGEDGKSEEPARFEMEKTRNLIPTLQSIPAVDEAYFGKLWESMERDM</sequence>
<dbReference type="InterPro" id="IPR000873">
    <property type="entry name" value="AMP-dep_synth/lig_dom"/>
</dbReference>
<dbReference type="PANTHER" id="PTHR43439:SF2">
    <property type="entry name" value="ENZYME, PUTATIVE (JCVI)-RELATED"/>
    <property type="match status" value="1"/>
</dbReference>
<dbReference type="InterPro" id="IPR036291">
    <property type="entry name" value="NAD(P)-bd_dom_sf"/>
</dbReference>
<feature type="domain" description="Carrier" evidence="3">
    <location>
        <begin position="567"/>
        <end position="646"/>
    </location>
</feature>
<dbReference type="SMART" id="SM00823">
    <property type="entry name" value="PKS_PP"/>
    <property type="match status" value="1"/>
</dbReference>
<keyword evidence="2" id="KW-0597">Phosphoprotein</keyword>
<dbReference type="InterPro" id="IPR036736">
    <property type="entry name" value="ACP-like_sf"/>
</dbReference>
<comment type="caution">
    <text evidence="4">The sequence shown here is derived from an EMBL/GenBank/DDBJ whole genome shotgun (WGS) entry which is preliminary data.</text>
</comment>
<dbReference type="Gene3D" id="3.40.50.720">
    <property type="entry name" value="NAD(P)-binding Rossmann-like Domain"/>
    <property type="match status" value="1"/>
</dbReference>
<dbReference type="Pfam" id="PF00501">
    <property type="entry name" value="AMP-binding"/>
    <property type="match status" value="1"/>
</dbReference>
<evidence type="ECO:0000259" key="3">
    <source>
        <dbReference type="PROSITE" id="PS50075"/>
    </source>
</evidence>
<accession>A0AAV9PEB9</accession>
<dbReference type="Gene3D" id="1.10.1200.10">
    <property type="entry name" value="ACP-like"/>
    <property type="match status" value="1"/>
</dbReference>
<dbReference type="Gene3D" id="3.40.50.12780">
    <property type="entry name" value="N-terminal domain of ligase-like"/>
    <property type="match status" value="1"/>
</dbReference>